<sequence>MARLEAIRILLVITSAKKFKLYQMDVKSAFLNGYIKEEVYVEQPPRFEDFEHPDHVFKLRKALYGLKQAPRSWYECLSEFLMKKGFSRGKVDSALFIKSLNKDKLYVQIYVDDIIFGSTNSTLCKEFSKTMQDEFEMSMMGKLTYFLGLQVKQAKNGVFIHQSKYCNDLLRKFKMLDCKEAANPMATNCYLDIDETEKSVDHKMYRGMIDSLLYITASRLDIMHNVCLCARFQSSPKESHLTVVKRILKYLKGTKSLGPWYPNGTNIFLEGYSDSDFGGCKLDRKSTSGTCHLLGSSLISWHSKKQACVALSITEAEYITVGSC</sequence>
<dbReference type="InterPro" id="IPR043502">
    <property type="entry name" value="DNA/RNA_pol_sf"/>
</dbReference>
<dbReference type="InterPro" id="IPR013103">
    <property type="entry name" value="RVT_2"/>
</dbReference>
<proteinExistence type="predicted"/>
<reference evidence="2" key="1">
    <citation type="journal article" date="2014" name="Nat. Commun.">
        <title>Genome sequence of mungbean and insights into evolution within Vigna species.</title>
        <authorList>
            <person name="Kang Y.J."/>
            <person name="Kim S.K."/>
            <person name="Kim M.Y."/>
            <person name="Lestari P."/>
            <person name="Kim K.H."/>
            <person name="Ha B.K."/>
            <person name="Jun T.H."/>
            <person name="Hwang W.J."/>
            <person name="Lee T."/>
            <person name="Lee J."/>
            <person name="Shim S."/>
            <person name="Yoon M.Y."/>
            <person name="Jang Y.E."/>
            <person name="Han K.S."/>
            <person name="Taeprayoon P."/>
            <person name="Yoon N."/>
            <person name="Somta P."/>
            <person name="Tanya P."/>
            <person name="Kim K.S."/>
            <person name="Gwag J.G."/>
            <person name="Moon J.K."/>
            <person name="Lee Y.H."/>
            <person name="Park B.S."/>
            <person name="Bombarely A."/>
            <person name="Doyle J.J."/>
            <person name="Jackson S.A."/>
            <person name="Schafleitner R."/>
            <person name="Srinives P."/>
            <person name="Varshney R.K."/>
            <person name="Lee S.H."/>
        </authorList>
    </citation>
    <scope>NUCLEOTIDE SEQUENCE [LARGE SCALE GENOMIC DNA]</scope>
    <source>
        <strain evidence="2">cv. VC1973A</strain>
    </source>
</reference>
<reference evidence="3" key="2">
    <citation type="submission" date="2025-08" db="UniProtKB">
        <authorList>
            <consortium name="RefSeq"/>
        </authorList>
    </citation>
    <scope>IDENTIFICATION</scope>
    <source>
        <tissue evidence="3">Leaf</tissue>
    </source>
</reference>
<organism evidence="2 3">
    <name type="scientific">Vigna radiata var. radiata</name>
    <name type="common">Mung bean</name>
    <name type="synonym">Phaseolus aureus</name>
    <dbReference type="NCBI Taxonomy" id="3916"/>
    <lineage>
        <taxon>Eukaryota</taxon>
        <taxon>Viridiplantae</taxon>
        <taxon>Streptophyta</taxon>
        <taxon>Embryophyta</taxon>
        <taxon>Tracheophyta</taxon>
        <taxon>Spermatophyta</taxon>
        <taxon>Magnoliopsida</taxon>
        <taxon>eudicotyledons</taxon>
        <taxon>Gunneridae</taxon>
        <taxon>Pentapetalae</taxon>
        <taxon>rosids</taxon>
        <taxon>fabids</taxon>
        <taxon>Fabales</taxon>
        <taxon>Fabaceae</taxon>
        <taxon>Papilionoideae</taxon>
        <taxon>50 kb inversion clade</taxon>
        <taxon>NPAAA clade</taxon>
        <taxon>indigoferoid/millettioid clade</taxon>
        <taxon>Phaseoleae</taxon>
        <taxon>Vigna</taxon>
    </lineage>
</organism>
<evidence type="ECO:0000313" key="2">
    <source>
        <dbReference type="Proteomes" id="UP000087766"/>
    </source>
</evidence>
<accession>A0A1S3V0J2</accession>
<dbReference type="Pfam" id="PF07727">
    <property type="entry name" value="RVT_2"/>
    <property type="match status" value="1"/>
</dbReference>
<name>A0A1S3V0J2_VIGRR</name>
<dbReference type="Proteomes" id="UP000087766">
    <property type="component" value="Chromosome 8"/>
</dbReference>
<gene>
    <name evidence="3" type="primary">LOC106770409</name>
</gene>
<dbReference type="KEGG" id="vra:106770409"/>
<dbReference type="RefSeq" id="XP_014511707.1">
    <property type="nucleotide sequence ID" value="XM_014656221.1"/>
</dbReference>
<dbReference type="AlphaFoldDB" id="A0A1S3V0J2"/>
<dbReference type="PANTHER" id="PTHR11439:SF442">
    <property type="entry name" value="CYSTEINE-RICH RLK (RECEPTOR-LIKE PROTEIN KINASE) 8"/>
    <property type="match status" value="1"/>
</dbReference>
<dbReference type="GeneID" id="106770409"/>
<evidence type="ECO:0000259" key="1">
    <source>
        <dbReference type="Pfam" id="PF07727"/>
    </source>
</evidence>
<dbReference type="STRING" id="3916.A0A1S3V0J2"/>
<protein>
    <submittedName>
        <fullName evidence="3">Uncharacterized protein LOC106770409</fullName>
    </submittedName>
</protein>
<evidence type="ECO:0000313" key="3">
    <source>
        <dbReference type="RefSeq" id="XP_014511707.1"/>
    </source>
</evidence>
<dbReference type="OrthoDB" id="418237at2759"/>
<feature type="domain" description="Reverse transcriptase Ty1/copia-type" evidence="1">
    <location>
        <begin position="2"/>
        <end position="186"/>
    </location>
</feature>
<dbReference type="SUPFAM" id="SSF56672">
    <property type="entry name" value="DNA/RNA polymerases"/>
    <property type="match status" value="1"/>
</dbReference>
<dbReference type="PANTHER" id="PTHR11439">
    <property type="entry name" value="GAG-POL-RELATED RETROTRANSPOSON"/>
    <property type="match status" value="1"/>
</dbReference>
<dbReference type="CDD" id="cd09272">
    <property type="entry name" value="RNase_HI_RT_Ty1"/>
    <property type="match status" value="1"/>
</dbReference>
<keyword evidence="2" id="KW-1185">Reference proteome</keyword>